<keyword evidence="2" id="KW-1185">Reference proteome</keyword>
<name>A0ABN9PG79_9DINO</name>
<organism evidence="1 2">
    <name type="scientific">Prorocentrum cordatum</name>
    <dbReference type="NCBI Taxonomy" id="2364126"/>
    <lineage>
        <taxon>Eukaryota</taxon>
        <taxon>Sar</taxon>
        <taxon>Alveolata</taxon>
        <taxon>Dinophyceae</taxon>
        <taxon>Prorocentrales</taxon>
        <taxon>Prorocentraceae</taxon>
        <taxon>Prorocentrum</taxon>
    </lineage>
</organism>
<proteinExistence type="predicted"/>
<comment type="caution">
    <text evidence="1">The sequence shown here is derived from an EMBL/GenBank/DDBJ whole genome shotgun (WGS) entry which is preliminary data.</text>
</comment>
<evidence type="ECO:0000313" key="2">
    <source>
        <dbReference type="Proteomes" id="UP001189429"/>
    </source>
</evidence>
<sequence length="217" mass="23477">MAEAFFARLPPSRLTALETELRDLLLKAAAVAERLLPRAGTVALQETRGYLGRWSSPRRRRAWSRWRLPEAPKALRPQFPVKPVAKASAAPPSGSTAAAEAFFSRLPHDSFTQTEEALRSALKALLAERGPLPVSQAAAEPAVASAAKATLIRAVTLADWVERRIGGEVQAVLDEKGGRVLQLARHDKSRGRGSSLLVAEARRLGIRLILVSDTLGI</sequence>
<dbReference type="EMBL" id="CAUYUJ010000192">
    <property type="protein sequence ID" value="CAK0789187.1"/>
    <property type="molecule type" value="Genomic_DNA"/>
</dbReference>
<gene>
    <name evidence="1" type="ORF">PCOR1329_LOCUS836</name>
</gene>
<reference evidence="1" key="1">
    <citation type="submission" date="2023-10" db="EMBL/GenBank/DDBJ databases">
        <authorList>
            <person name="Chen Y."/>
            <person name="Shah S."/>
            <person name="Dougan E. K."/>
            <person name="Thang M."/>
            <person name="Chan C."/>
        </authorList>
    </citation>
    <scope>NUCLEOTIDE SEQUENCE [LARGE SCALE GENOMIC DNA]</scope>
</reference>
<dbReference type="Proteomes" id="UP001189429">
    <property type="component" value="Unassembled WGS sequence"/>
</dbReference>
<evidence type="ECO:0000313" key="1">
    <source>
        <dbReference type="EMBL" id="CAK0789187.1"/>
    </source>
</evidence>
<accession>A0ABN9PG79</accession>
<protein>
    <submittedName>
        <fullName evidence="1">Uncharacterized protein</fullName>
    </submittedName>
</protein>